<reference evidence="6" key="1">
    <citation type="submission" date="2025-08" db="UniProtKB">
        <authorList>
            <consortium name="RefSeq"/>
        </authorList>
    </citation>
    <scope>IDENTIFICATION</scope>
    <source>
        <tissue evidence="6">Liver</tissue>
    </source>
</reference>
<evidence type="ECO:0000256" key="4">
    <source>
        <dbReference type="SAM" id="Phobius"/>
    </source>
</evidence>
<dbReference type="SUPFAM" id="SSF48726">
    <property type="entry name" value="Immunoglobulin"/>
    <property type="match status" value="1"/>
</dbReference>
<dbReference type="GO" id="GO:0002764">
    <property type="term" value="P:immune response-regulating signaling pathway"/>
    <property type="evidence" value="ECO:0007669"/>
    <property type="project" value="TreeGrafter"/>
</dbReference>
<dbReference type="GeneID" id="102725930"/>
<dbReference type="GO" id="GO:0005886">
    <property type="term" value="C:plasma membrane"/>
    <property type="evidence" value="ECO:0007669"/>
    <property type="project" value="TreeGrafter"/>
</dbReference>
<keyword evidence="4" id="KW-0812">Transmembrane</keyword>
<gene>
    <name evidence="6" type="primary">LOC102725930</name>
</gene>
<protein>
    <submittedName>
        <fullName evidence="6">Leukocyte immunoglobulin-like receptor subfamily A member 5</fullName>
    </submittedName>
</protein>
<dbReference type="OrthoDB" id="9808644at2759"/>
<name>A0A7F8RKW5_LEPWE</name>
<keyword evidence="2" id="KW-1015">Disulfide bond</keyword>
<evidence type="ECO:0000313" key="6">
    <source>
        <dbReference type="RefSeq" id="XP_030893980.1"/>
    </source>
</evidence>
<evidence type="ECO:0000256" key="3">
    <source>
        <dbReference type="ARBA" id="ARBA00023319"/>
    </source>
</evidence>
<dbReference type="Pfam" id="PF13895">
    <property type="entry name" value="Ig_2"/>
    <property type="match status" value="1"/>
</dbReference>
<dbReference type="GO" id="GO:0019221">
    <property type="term" value="P:cytokine-mediated signaling pathway"/>
    <property type="evidence" value="ECO:0007669"/>
    <property type="project" value="TreeGrafter"/>
</dbReference>
<dbReference type="PANTHER" id="PTHR11738">
    <property type="entry name" value="MHC CLASS I NK CELL RECEPTOR"/>
    <property type="match status" value="1"/>
</dbReference>
<evidence type="ECO:0000256" key="1">
    <source>
        <dbReference type="ARBA" id="ARBA00022729"/>
    </source>
</evidence>
<keyword evidence="4" id="KW-0472">Membrane</keyword>
<organism evidence="5 6">
    <name type="scientific">Leptonychotes weddellii</name>
    <name type="common">Weddell seal</name>
    <name type="synonym">Otaria weddellii</name>
    <dbReference type="NCBI Taxonomy" id="9713"/>
    <lineage>
        <taxon>Eukaryota</taxon>
        <taxon>Metazoa</taxon>
        <taxon>Chordata</taxon>
        <taxon>Craniata</taxon>
        <taxon>Vertebrata</taxon>
        <taxon>Euteleostomi</taxon>
        <taxon>Mammalia</taxon>
        <taxon>Eutheria</taxon>
        <taxon>Laurasiatheria</taxon>
        <taxon>Carnivora</taxon>
        <taxon>Caniformia</taxon>
        <taxon>Pinnipedia</taxon>
        <taxon>Phocidae</taxon>
        <taxon>Monachinae</taxon>
        <taxon>Lobodontini</taxon>
        <taxon>Leptonychotes</taxon>
    </lineage>
</organism>
<dbReference type="GO" id="GO:0032396">
    <property type="term" value="F:inhibitory MHC class I receptor activity"/>
    <property type="evidence" value="ECO:0007669"/>
    <property type="project" value="TreeGrafter"/>
</dbReference>
<dbReference type="Gene3D" id="2.60.40.10">
    <property type="entry name" value="Immunoglobulins"/>
    <property type="match status" value="1"/>
</dbReference>
<dbReference type="FunFam" id="2.60.40.10:FF:000049">
    <property type="entry name" value="Leukocyte immunoglobulin-like receptor subfamily B member 1"/>
    <property type="match status" value="1"/>
</dbReference>
<dbReference type="InterPro" id="IPR036179">
    <property type="entry name" value="Ig-like_dom_sf"/>
</dbReference>
<dbReference type="InterPro" id="IPR013783">
    <property type="entry name" value="Ig-like_fold"/>
</dbReference>
<proteinExistence type="predicted"/>
<keyword evidence="5" id="KW-1185">Reference proteome</keyword>
<accession>A0A7F8RKW5</accession>
<keyword evidence="1" id="KW-0732">Signal</keyword>
<dbReference type="Proteomes" id="UP000245341">
    <property type="component" value="Unplaced"/>
</dbReference>
<dbReference type="AlphaFoldDB" id="A0A7F8RKW5"/>
<dbReference type="InterPro" id="IPR050412">
    <property type="entry name" value="Ig-like_Receptors_ImmuneReg"/>
</dbReference>
<keyword evidence="4" id="KW-1133">Transmembrane helix</keyword>
<dbReference type="PANTHER" id="PTHR11738:SF88">
    <property type="entry name" value="IG-LIKE DOMAIN-CONTAINING PROTEIN"/>
    <property type="match status" value="1"/>
</dbReference>
<feature type="transmembrane region" description="Helical" evidence="4">
    <location>
        <begin position="205"/>
        <end position="223"/>
    </location>
</feature>
<evidence type="ECO:0000313" key="5">
    <source>
        <dbReference type="Proteomes" id="UP000245341"/>
    </source>
</evidence>
<evidence type="ECO:0000256" key="2">
    <source>
        <dbReference type="ARBA" id="ARBA00023157"/>
    </source>
</evidence>
<sequence length="238" mass="25805">MVINQHLDIIFEGENLKSFSLTSLQVPTPCVSARPVGTEVPPYALLEPERGDAMSPTLTALLCLGTLPKPSIWADPGPMVTKGSPVTIWCQASLRADVYYLYKERVYESLSMKTSEDSSDRVSFSFASMSSHSSGRYQCAYQRGKNWSQRSDLLALVVTASSFSKSVCDPLELLVSGTADTVSPPQNNSDPSSASDRRDYTVENLIRMGVAALILVVLGILLLEAQHSQARTPGAARS</sequence>
<dbReference type="KEGG" id="lww:102725930"/>
<dbReference type="RefSeq" id="XP_030893980.1">
    <property type="nucleotide sequence ID" value="XM_031038120.1"/>
</dbReference>
<keyword evidence="3" id="KW-0393">Immunoglobulin domain</keyword>